<dbReference type="EMBL" id="JAUSUE010000001">
    <property type="protein sequence ID" value="MDQ0202512.1"/>
    <property type="molecule type" value="Genomic_DNA"/>
</dbReference>
<reference evidence="1 2" key="1">
    <citation type="submission" date="2023-07" db="EMBL/GenBank/DDBJ databases">
        <title>Genomic Encyclopedia of Type Strains, Phase IV (KMG-IV): sequencing the most valuable type-strain genomes for metagenomic binning, comparative biology and taxonomic classification.</title>
        <authorList>
            <person name="Goeker M."/>
        </authorList>
    </citation>
    <scope>NUCLEOTIDE SEQUENCE [LARGE SCALE GENOMIC DNA]</scope>
    <source>
        <strain evidence="1 2">DSM 16980</strain>
    </source>
</reference>
<dbReference type="Proteomes" id="UP001239167">
    <property type="component" value="Unassembled WGS sequence"/>
</dbReference>
<name>A0ABT9Y5P6_9FIRM</name>
<gene>
    <name evidence="1" type="ORF">J2S01_000197</name>
</gene>
<evidence type="ECO:0000313" key="2">
    <source>
        <dbReference type="Proteomes" id="UP001239167"/>
    </source>
</evidence>
<comment type="caution">
    <text evidence="1">The sequence shown here is derived from an EMBL/GenBank/DDBJ whole genome shotgun (WGS) entry which is preliminary data.</text>
</comment>
<sequence>MDENKKSLEAVEITSRDCKSEDNIEIYLAGRNIRLVDVTRRLDAINTSNFTQQPVDVQLSELKKIISDLGLCVRALLISQFPNKPV</sequence>
<evidence type="ECO:0000313" key="1">
    <source>
        <dbReference type="EMBL" id="MDQ0202512.1"/>
    </source>
</evidence>
<protein>
    <submittedName>
        <fullName evidence="1">Uncharacterized protein</fullName>
    </submittedName>
</protein>
<organism evidence="1 2">
    <name type="scientific">Pectinatus haikarae</name>
    <dbReference type="NCBI Taxonomy" id="349096"/>
    <lineage>
        <taxon>Bacteria</taxon>
        <taxon>Bacillati</taxon>
        <taxon>Bacillota</taxon>
        <taxon>Negativicutes</taxon>
        <taxon>Selenomonadales</taxon>
        <taxon>Selenomonadaceae</taxon>
        <taxon>Pectinatus</taxon>
    </lineage>
</organism>
<accession>A0ABT9Y5P6</accession>
<keyword evidence="2" id="KW-1185">Reference proteome</keyword>
<proteinExistence type="predicted"/>
<dbReference type="RefSeq" id="WP_307222396.1">
    <property type="nucleotide sequence ID" value="NZ_CP116940.1"/>
</dbReference>